<evidence type="ECO:0000256" key="1">
    <source>
        <dbReference type="SAM" id="SignalP"/>
    </source>
</evidence>
<dbReference type="Pfam" id="PF04205">
    <property type="entry name" value="FMN_bind"/>
    <property type="match status" value="1"/>
</dbReference>
<organism evidence="3 4">
    <name type="scientific">Sinimarinibacterium flocculans</name>
    <dbReference type="NCBI Taxonomy" id="985250"/>
    <lineage>
        <taxon>Bacteria</taxon>
        <taxon>Pseudomonadati</taxon>
        <taxon>Pseudomonadota</taxon>
        <taxon>Gammaproteobacteria</taxon>
        <taxon>Nevskiales</taxon>
        <taxon>Nevskiaceae</taxon>
        <taxon>Sinimarinibacterium</taxon>
    </lineage>
</organism>
<protein>
    <submittedName>
        <fullName evidence="3">FMN-binding protein</fullName>
    </submittedName>
</protein>
<proteinExistence type="predicted"/>
<keyword evidence="1" id="KW-0732">Signal</keyword>
<reference evidence="3 4" key="1">
    <citation type="submission" date="2018-04" db="EMBL/GenBank/DDBJ databases">
        <title>Genomic Encyclopedia of Type Strains, Phase IV (KMG-IV): sequencing the most valuable type-strain genomes for metagenomic binning, comparative biology and taxonomic classification.</title>
        <authorList>
            <person name="Goeker M."/>
        </authorList>
    </citation>
    <scope>NUCLEOTIDE SEQUENCE [LARGE SCALE GENOMIC DNA]</scope>
    <source>
        <strain evidence="3 4">DSM 104150</strain>
    </source>
</reference>
<sequence>MKKSTQRALVLCLGLSALASQAHAEECPPIICKTFITREAFLAEAFGNTLPPVQSLVFDEAKQAKLAPIYGRRFPQARLRYWRGEDGRTAWIFDDIGKEGYQPTTSGFVVKDGAIEMARVLFYKESRGEQVGELSFLHQLLGARASGEGLDRSVDNISGATYSVKLMQRMARTALMFDELAASP</sequence>
<dbReference type="Proteomes" id="UP000248330">
    <property type="component" value="Unassembled WGS sequence"/>
</dbReference>
<comment type="caution">
    <text evidence="3">The sequence shown here is derived from an EMBL/GenBank/DDBJ whole genome shotgun (WGS) entry which is preliminary data.</text>
</comment>
<dbReference type="InterPro" id="IPR007329">
    <property type="entry name" value="FMN-bd"/>
</dbReference>
<dbReference type="GO" id="GO:0010181">
    <property type="term" value="F:FMN binding"/>
    <property type="evidence" value="ECO:0007669"/>
    <property type="project" value="InterPro"/>
</dbReference>
<feature type="domain" description="FMN-binding" evidence="2">
    <location>
        <begin position="107"/>
        <end position="175"/>
    </location>
</feature>
<dbReference type="RefSeq" id="WP_245903987.1">
    <property type="nucleotide sequence ID" value="NZ_CAWNXA010000012.1"/>
</dbReference>
<evidence type="ECO:0000259" key="2">
    <source>
        <dbReference type="Pfam" id="PF04205"/>
    </source>
</evidence>
<evidence type="ECO:0000313" key="4">
    <source>
        <dbReference type="Proteomes" id="UP000248330"/>
    </source>
</evidence>
<feature type="signal peptide" evidence="1">
    <location>
        <begin position="1"/>
        <end position="24"/>
    </location>
</feature>
<name>A0A318E4A0_9GAMM</name>
<feature type="chain" id="PRO_5016370124" evidence="1">
    <location>
        <begin position="25"/>
        <end position="184"/>
    </location>
</feature>
<gene>
    <name evidence="3" type="ORF">C8D93_112122</name>
</gene>
<evidence type="ECO:0000313" key="3">
    <source>
        <dbReference type="EMBL" id="PXV64672.1"/>
    </source>
</evidence>
<dbReference type="EMBL" id="QICN01000012">
    <property type="protein sequence ID" value="PXV64672.1"/>
    <property type="molecule type" value="Genomic_DNA"/>
</dbReference>
<accession>A0A318E4A0</accession>
<dbReference type="AlphaFoldDB" id="A0A318E4A0"/>
<dbReference type="GO" id="GO:0016020">
    <property type="term" value="C:membrane"/>
    <property type="evidence" value="ECO:0007669"/>
    <property type="project" value="InterPro"/>
</dbReference>
<keyword evidence="4" id="KW-1185">Reference proteome</keyword>